<dbReference type="EMBL" id="JAVFWL010000001">
    <property type="protein sequence ID" value="KAK6730859.1"/>
    <property type="molecule type" value="Genomic_DNA"/>
</dbReference>
<dbReference type="PROSITE" id="PS51157">
    <property type="entry name" value="ZF_UBR"/>
    <property type="match status" value="1"/>
</dbReference>
<dbReference type="Pfam" id="PF02617">
    <property type="entry name" value="ClpS"/>
    <property type="match status" value="1"/>
</dbReference>
<dbReference type="Pfam" id="PF22960">
    <property type="entry name" value="WHD_UBR1"/>
    <property type="match status" value="1"/>
</dbReference>
<keyword evidence="7 10" id="KW-0862">Zinc</keyword>
<evidence type="ECO:0000256" key="4">
    <source>
        <dbReference type="ARBA" id="ARBA00022723"/>
    </source>
</evidence>
<evidence type="ECO:0000256" key="10">
    <source>
        <dbReference type="RuleBase" id="RU366018"/>
    </source>
</evidence>
<keyword evidence="3 10" id="KW-0808">Transferase</keyword>
<dbReference type="SMART" id="SM00396">
    <property type="entry name" value="ZnF_UBR1"/>
    <property type="match status" value="1"/>
</dbReference>
<evidence type="ECO:0000256" key="9">
    <source>
        <dbReference type="PROSITE-ProRule" id="PRU00508"/>
    </source>
</evidence>
<sequence length="1979" mass="223548">MIVDLVSAARQANWENARDLLYRHWGSECPKLYAPNPDHPWEIAQDDKDINKALFVPLAGAFCADSSVTDSSLRPLIENSGLPTEGRRPGQICGHVFKSGELTYSCKDCATDATCVMCHECFHLSEHKTHKYKMHTSSGAGYCDCGDEDAWTSGYACKIHEKNKEDNIQFSLPQSMETRLRGLTCLILQYSAKLICWEKTDVLPLKLSIPPPIEKPEVTSVAPYVTVLYNDETHTYETVIRALEMFINCTKDQAMLIATIVDREGRSAVKVGAKQDCERVKSDIQRRTLRDMNRRTEKAGPLDVKVLDGALVAHQNHAIALLAWLNSQIDAFPVLGSIVGDILLNTKIEKEDDELGSQDTILVRLLRFDKKMWKSARANTHQMLMKTVLMNFEQKVVFSKTFLAHYDDIYKEFIDDDHDIDISVVSLTVQFLTVPSIARRLIAEDDAMRTIFTALMKHTDDFAKDPKDEMSRFDFAKHSFPVTVRRGMHMMRDLGYILTCVPSVTDWNDQLRERFLDGCQSLIKFLHRMQGMDEVKRQSVEHQVWELEWETAFNIQLRIQDILGYVIAWAGADRTIHRKLLLQCLDALNLHPPSSLEESTGATHTVVDVNGESTVVIPFDVLRGAVSIHQPLWRLTAGLFTAKEELLRFMLLTDTSDLSYEEVSIRQQMRRMASTLYEMPLRALVLCAQASAQLWRRNGFSLVNQIHNYYSPLCRAEMFDRDLLMMQVGAAIRPPADFLLHIICRFRLVQWADQSGDGGPKHSTPFGKMEPEETGKIIVVLAEEMLHLLIMILGERYHPGVGKCTFAEQVQREVVHVLCTGPQPFSHIQKRMSHDPMVERISLHDILSSVAKFNKPTSTSAGQFHLKDSLLPEYNPFFYHYSKSDLSQAEQYQQKVRSKLDRKLQACPPPTPCDFEPFFAPAKNILKTPCLIKILKLVLDRTGKRSRFSSDRLLHRALYLIGMALHEQTRDPRDFLFTEVAEKEELFRSLESLSGSSEVATHADLLWWTIQKYKEVQLLSMTGQTVERRKESTENQEGVNDARAKRAARAAKMREQAMLKMSKMQKSFLKVMETENPVTEQTDCGEVASELRGDDDEDFVCKQQDHGFPVCIGPQRSIVEVVLPRKVTCILCQEEETLSPSNGKAFVCAAYVQKSLLFSQRGDPESETKLRDLAPANLSAGIDASTCSHTMHYECFHSLSETLLSRERQRPRQQMVFNQKMVDPEVGEYLCPLCKRLSNTAMPLLPALQLMDIDGFSSARGEEVEDFDTWVNRLKTLLDTPPVRQTPTQKPKSHSRKRSHSERSLLELAKQGDDLSTMPLDNSLSTSVPSASTMSLLLGQKPPSRIASQTVSRTSCTAMDVDVEEDSQRAVDLFREMTEIMREQDLETRAEVEPTSPPHEIASSSDLTANRRERRSDGVGSRFGFLGGIIKGLPAAGVAVLLKLLRKIVGPSYERYEEMVKLFSSMLLHKGRVRGTDDTKSREVHDDVHSPPAALAVWKSAAHVARTTAAVLANERKPLFCAMNTRQRDCLLAMARLSAVLSFCIQLLPDFTANMLRVLLAPPPPASAATSGPVPVSPRSPEYHNVASPVHSFTNASPLSSSADSPAKLLSSTFAQLFSSKKEVNINLLHVDMLSLAISLMMSIGWTWHDGVQSLKPTRQLREMLPDGSQDELHVLRLCLTGLYLQVFVTFEDSEMACEQDNVKVDEFLEKRLKLLWSIARPTDFGLIDVPRLQTTLTEATLSFLRPLALFYHALTLINPPEALKDPSVDEFEPLCRYMGLPCHLVELLDGFAVEQLFDMWSAATPPAPHSIVRQPIRATQLVDLPYDFSEVIHLASAFRCPSIPLDENAANVPTMCLVCGQILCSQSYCCQKQVGKESTGACRYHMIHCSGPMGIFLRIRDCAIVLMTTRNRGCFRPAPYVDEFGEADQGFRRGNPLHLNEELYHKLRQLWLQQGISEEVVNQYEIDHRNMQYDWGHF</sequence>
<dbReference type="PANTHER" id="PTHR21497">
    <property type="entry name" value="UBIQUITIN LIGASE E3 ALPHA-RELATED"/>
    <property type="match status" value="1"/>
</dbReference>
<keyword evidence="6 10" id="KW-0833">Ubl conjugation pathway</keyword>
<evidence type="ECO:0000256" key="3">
    <source>
        <dbReference type="ARBA" id="ARBA00022679"/>
    </source>
</evidence>
<dbReference type="InterPro" id="IPR036390">
    <property type="entry name" value="WH_DNA-bd_sf"/>
</dbReference>
<feature type="compositionally biased region" description="Basic residues" evidence="11">
    <location>
        <begin position="1291"/>
        <end position="1300"/>
    </location>
</feature>
<dbReference type="InterPro" id="IPR003769">
    <property type="entry name" value="ClpS_core"/>
</dbReference>
<keyword evidence="5 10" id="KW-0863">Zinc-finger</keyword>
<evidence type="ECO:0000256" key="1">
    <source>
        <dbReference type="ARBA" id="ARBA00000900"/>
    </source>
</evidence>
<dbReference type="InterPro" id="IPR055194">
    <property type="entry name" value="UBR1-like_WH"/>
</dbReference>
<protein>
    <recommendedName>
        <fullName evidence="10">E3 ubiquitin-protein ligase</fullName>
        <ecNumber evidence="10">2.3.2.27</ecNumber>
    </recommendedName>
</protein>
<dbReference type="SUPFAM" id="SSF54736">
    <property type="entry name" value="ClpS-like"/>
    <property type="match status" value="1"/>
</dbReference>
<evidence type="ECO:0000313" key="14">
    <source>
        <dbReference type="Proteomes" id="UP001303046"/>
    </source>
</evidence>
<dbReference type="InterPro" id="IPR044046">
    <property type="entry name" value="E3_ligase_UBR-like_C"/>
</dbReference>
<evidence type="ECO:0000256" key="6">
    <source>
        <dbReference type="ARBA" id="ARBA00022786"/>
    </source>
</evidence>
<keyword evidence="4 10" id="KW-0479">Metal-binding</keyword>
<evidence type="ECO:0000259" key="12">
    <source>
        <dbReference type="PROSITE" id="PS51157"/>
    </source>
</evidence>
<gene>
    <name evidence="13" type="primary">Necator_chrI.g3497</name>
    <name evidence="13" type="ORF">RB195_007368</name>
</gene>
<feature type="domain" description="UBR-type" evidence="12">
    <location>
        <begin position="91"/>
        <end position="162"/>
    </location>
</feature>
<evidence type="ECO:0000313" key="13">
    <source>
        <dbReference type="EMBL" id="KAK6730859.1"/>
    </source>
</evidence>
<comment type="function">
    <text evidence="10">Ubiquitin ligase protein which is a component of the N-end rule pathway. Recognizes and binds to proteins bearing specific N-terminal residues that are destabilizing according to the N-end rule, leading to their ubiquitination and subsequent degradation.</text>
</comment>
<dbReference type="Proteomes" id="UP001303046">
    <property type="component" value="Unassembled WGS sequence"/>
</dbReference>
<feature type="zinc finger region" description="UBR-type" evidence="9">
    <location>
        <begin position="91"/>
        <end position="162"/>
    </location>
</feature>
<accession>A0ABR1BZX0</accession>
<comment type="caution">
    <text evidence="13">The sequence shown here is derived from an EMBL/GenBank/DDBJ whole genome shotgun (WGS) entry which is preliminary data.</text>
</comment>
<dbReference type="PANTHER" id="PTHR21497:SF24">
    <property type="entry name" value="E3 UBIQUITIN-PROTEIN LIGASE UBR1"/>
    <property type="match status" value="1"/>
</dbReference>
<keyword evidence="14" id="KW-1185">Reference proteome</keyword>
<reference evidence="13 14" key="1">
    <citation type="submission" date="2023-08" db="EMBL/GenBank/DDBJ databases">
        <title>A Necator americanus chromosomal reference genome.</title>
        <authorList>
            <person name="Ilik V."/>
            <person name="Petrzelkova K.J."/>
            <person name="Pardy F."/>
            <person name="Fuh T."/>
            <person name="Niatou-Singa F.S."/>
            <person name="Gouil Q."/>
            <person name="Baker L."/>
            <person name="Ritchie M.E."/>
            <person name="Jex A.R."/>
            <person name="Gazzola D."/>
            <person name="Li H."/>
            <person name="Toshio Fujiwara R."/>
            <person name="Zhan B."/>
            <person name="Aroian R.V."/>
            <person name="Pafco B."/>
            <person name="Schwarz E.M."/>
        </authorList>
    </citation>
    <scope>NUCLEOTIDE SEQUENCE [LARGE SCALE GENOMIC DNA]</scope>
    <source>
        <strain evidence="13 14">Aroian</strain>
        <tissue evidence="13">Whole animal</tissue>
    </source>
</reference>
<evidence type="ECO:0000256" key="11">
    <source>
        <dbReference type="SAM" id="MobiDB-lite"/>
    </source>
</evidence>
<evidence type="ECO:0000256" key="7">
    <source>
        <dbReference type="ARBA" id="ARBA00022833"/>
    </source>
</evidence>
<dbReference type="Gene3D" id="3.30.1390.10">
    <property type="match status" value="1"/>
</dbReference>
<proteinExistence type="inferred from homology"/>
<dbReference type="EC" id="2.3.2.27" evidence="10"/>
<dbReference type="Pfam" id="PF02207">
    <property type="entry name" value="zf-UBR"/>
    <property type="match status" value="1"/>
</dbReference>
<dbReference type="Gene3D" id="1.10.10.2670">
    <property type="entry name" value="E3 ubiquitin-protein ligase"/>
    <property type="match status" value="1"/>
</dbReference>
<dbReference type="InterPro" id="IPR014719">
    <property type="entry name" value="Ribosomal_bL12_C/ClpS-like"/>
</dbReference>
<feature type="region of interest" description="Disordered" evidence="11">
    <location>
        <begin position="1386"/>
        <end position="1417"/>
    </location>
</feature>
<dbReference type="Pfam" id="PF18995">
    <property type="entry name" value="PRT6_C"/>
    <property type="match status" value="1"/>
</dbReference>
<evidence type="ECO:0000256" key="5">
    <source>
        <dbReference type="ARBA" id="ARBA00022771"/>
    </source>
</evidence>
<feature type="region of interest" description="Disordered" evidence="11">
    <location>
        <begin position="1278"/>
        <end position="1303"/>
    </location>
</feature>
<organism evidence="13 14">
    <name type="scientific">Necator americanus</name>
    <name type="common">Human hookworm</name>
    <dbReference type="NCBI Taxonomy" id="51031"/>
    <lineage>
        <taxon>Eukaryota</taxon>
        <taxon>Metazoa</taxon>
        <taxon>Ecdysozoa</taxon>
        <taxon>Nematoda</taxon>
        <taxon>Chromadorea</taxon>
        <taxon>Rhabditida</taxon>
        <taxon>Rhabditina</taxon>
        <taxon>Rhabditomorpha</taxon>
        <taxon>Strongyloidea</taxon>
        <taxon>Ancylostomatidae</taxon>
        <taxon>Bunostominae</taxon>
        <taxon>Necator</taxon>
    </lineage>
</organism>
<name>A0ABR1BZX0_NECAM</name>
<comment type="similarity">
    <text evidence="8 10">Belongs to the E3 ubiquitin-protein ligase UBR1-like family.</text>
</comment>
<comment type="pathway">
    <text evidence="2 10">Protein modification; protein ubiquitination.</text>
</comment>
<dbReference type="InterPro" id="IPR042065">
    <property type="entry name" value="E3_ELL-like"/>
</dbReference>
<dbReference type="InterPro" id="IPR039164">
    <property type="entry name" value="UBR1-like"/>
</dbReference>
<evidence type="ECO:0000256" key="8">
    <source>
        <dbReference type="ARBA" id="ARBA00046341"/>
    </source>
</evidence>
<dbReference type="SUPFAM" id="SSF46785">
    <property type="entry name" value="Winged helix' DNA-binding domain"/>
    <property type="match status" value="1"/>
</dbReference>
<evidence type="ECO:0000256" key="2">
    <source>
        <dbReference type="ARBA" id="ARBA00004906"/>
    </source>
</evidence>
<dbReference type="InterPro" id="IPR003126">
    <property type="entry name" value="Znf_UBR"/>
</dbReference>
<dbReference type="CDD" id="cd19672">
    <property type="entry name" value="UBR-box_UBR1_like"/>
    <property type="match status" value="1"/>
</dbReference>
<comment type="catalytic activity">
    <reaction evidence="1 10">
        <text>S-ubiquitinyl-[E2 ubiquitin-conjugating enzyme]-L-cysteine + [acceptor protein]-L-lysine = [E2 ubiquitin-conjugating enzyme]-L-cysteine + N(6)-ubiquitinyl-[acceptor protein]-L-lysine.</text>
        <dbReference type="EC" id="2.3.2.27"/>
    </reaction>
</comment>
<dbReference type="Gene3D" id="2.10.110.30">
    <property type="match status" value="1"/>
</dbReference>